<gene>
    <name evidence="2" type="ORF">AB4M04_11965</name>
    <name evidence="3" type="ORF">NCTC11544_04513</name>
</gene>
<dbReference type="Proteomes" id="UP000255529">
    <property type="component" value="Unassembled WGS sequence"/>
</dbReference>
<name>A0A2X2GY68_9GAMM</name>
<dbReference type="EMBL" id="JBFQXQ010000001">
    <property type="protein sequence ID" value="MEX3172801.1"/>
    <property type="molecule type" value="Genomic_DNA"/>
</dbReference>
<dbReference type="RefSeq" id="WP_012145786.1">
    <property type="nucleotide sequence ID" value="NZ_CAMIRF010000002.1"/>
</dbReference>
<feature type="transmembrane region" description="Helical" evidence="1">
    <location>
        <begin position="6"/>
        <end position="31"/>
    </location>
</feature>
<reference evidence="2 5" key="2">
    <citation type="submission" date="2024-07" db="EMBL/GenBank/DDBJ databases">
        <title>Genomes of novel Serratia strains from suburban soil.</title>
        <authorList>
            <person name="Markert E.X."/>
            <person name="Severe K."/>
            <person name="Severe L."/>
            <person name="Twing K.I."/>
            <person name="Ward L.M."/>
        </authorList>
    </citation>
    <scope>NUCLEOTIDE SEQUENCE [LARGE SCALE GENOMIC DNA]</scope>
    <source>
        <strain evidence="2 5">3C-UT</strain>
    </source>
</reference>
<keyword evidence="5" id="KW-1185">Reference proteome</keyword>
<proteinExistence type="predicted"/>
<evidence type="ECO:0000313" key="2">
    <source>
        <dbReference type="EMBL" id="MEX3172801.1"/>
    </source>
</evidence>
<evidence type="ECO:0000313" key="5">
    <source>
        <dbReference type="Proteomes" id="UP001558101"/>
    </source>
</evidence>
<keyword evidence="1" id="KW-1133">Transmembrane helix</keyword>
<keyword evidence="1" id="KW-0812">Transmembrane</keyword>
<evidence type="ECO:0000313" key="3">
    <source>
        <dbReference type="EMBL" id="SUI83314.1"/>
    </source>
</evidence>
<organism evidence="3 4">
    <name type="scientific">Serratia quinivorans</name>
    <dbReference type="NCBI Taxonomy" id="137545"/>
    <lineage>
        <taxon>Bacteria</taxon>
        <taxon>Pseudomonadati</taxon>
        <taxon>Pseudomonadota</taxon>
        <taxon>Gammaproteobacteria</taxon>
        <taxon>Enterobacterales</taxon>
        <taxon>Yersiniaceae</taxon>
        <taxon>Serratia</taxon>
    </lineage>
</organism>
<reference evidence="3 4" key="1">
    <citation type="submission" date="2018-06" db="EMBL/GenBank/DDBJ databases">
        <authorList>
            <consortium name="Pathogen Informatics"/>
            <person name="Doyle S."/>
        </authorList>
    </citation>
    <scope>NUCLEOTIDE SEQUENCE [LARGE SCALE GENOMIC DNA]</scope>
    <source>
        <strain evidence="3 4">NCTC11544</strain>
    </source>
</reference>
<evidence type="ECO:0000256" key="1">
    <source>
        <dbReference type="SAM" id="Phobius"/>
    </source>
</evidence>
<sequence>MSDYIIITLLTLVVYYPVTLGVLALMILFAWRQRKSPYWRLGLVLLTALFVLFAMAAYDWYHYN</sequence>
<feature type="transmembrane region" description="Helical" evidence="1">
    <location>
        <begin position="38"/>
        <end position="58"/>
    </location>
</feature>
<dbReference type="AlphaFoldDB" id="A0A2X2GY68"/>
<dbReference type="Proteomes" id="UP001558101">
    <property type="component" value="Unassembled WGS sequence"/>
</dbReference>
<keyword evidence="1" id="KW-0472">Membrane</keyword>
<dbReference type="GeneID" id="74951413"/>
<evidence type="ECO:0000313" key="4">
    <source>
        <dbReference type="Proteomes" id="UP000255529"/>
    </source>
</evidence>
<dbReference type="EMBL" id="UGYN01000002">
    <property type="protein sequence ID" value="SUI83314.1"/>
    <property type="molecule type" value="Genomic_DNA"/>
</dbReference>
<protein>
    <submittedName>
        <fullName evidence="3">Uncharacterized protein</fullName>
    </submittedName>
</protein>
<accession>A0A2X2GY68</accession>